<dbReference type="AlphaFoldDB" id="A0A9P6T941"/>
<dbReference type="Gene3D" id="1.10.20.10">
    <property type="entry name" value="Histone, subunit A"/>
    <property type="match status" value="1"/>
</dbReference>
<sequence length="585" mass="64526">MTHLNSNTTDHQAFPARLLAISTLQILANSTQFTSLRPVSLDTLTHVASRYLQLLAEAARAYADHSGRTHINAWDLSGVLESLQGKGALSGLHNWCIDNLEPSLDPIEPYPDLNSIPDESLKLATLAKHLPSRPATSPRLEPITSLSFLPLTDAEVAALDRAGETDLEEDQSPSPHASSTSASSEDDSDYDLDHLLKPNIESVNMDLPEIPPMPEKAVCENLVERWRSVDEIPCFVPAYFPPLPGLERVVVDVPTDELGEEMQIENQPQPEPEREPSPTAQPTTKHDPYLSATPYAKSQLFEQHGPSALPILSTSPPPSDSCSPPARKRARRTEALECFEETYAFVLDEARSPELLKPNARRLALLSRAPVEPLSDSLFGSLPVSSLRPTRWTAGWIPHPPTVHVGSDILLPTPELKPFGHAPLPIPLTQPVPLDLPPSPIAPPPHSRLPSLIPSIFRSLPDSFTLINRLTRLGPPCELGQSGEPTAYRIKESLNNKPNEIDNNSIKQPKYMEWGFHWPSHHGHEPLPKPYEPSQFIPAPFPSMPKTTAEKARLAKLNNEQRDEVQMSNSRIEIIGQSSEKPDGE</sequence>
<dbReference type="InterPro" id="IPR006565">
    <property type="entry name" value="BTP"/>
</dbReference>
<evidence type="ECO:0000256" key="1">
    <source>
        <dbReference type="ARBA" id="ARBA00004123"/>
    </source>
</evidence>
<evidence type="ECO:0000259" key="6">
    <source>
        <dbReference type="SMART" id="SM00576"/>
    </source>
</evidence>
<evidence type="ECO:0000313" key="7">
    <source>
        <dbReference type="EMBL" id="KAG0143797.1"/>
    </source>
</evidence>
<feature type="region of interest" description="Disordered" evidence="5">
    <location>
        <begin position="307"/>
        <end position="328"/>
    </location>
</feature>
<dbReference type="PANTHER" id="PTHR46338">
    <property type="entry name" value="TRANSCRIPTION INITIATION FACTOR TFIID SUBUNIT 8"/>
    <property type="match status" value="1"/>
</dbReference>
<keyword evidence="8" id="KW-1185">Reference proteome</keyword>
<keyword evidence="2" id="KW-0805">Transcription regulation</keyword>
<dbReference type="GO" id="GO:0005669">
    <property type="term" value="C:transcription factor TFIID complex"/>
    <property type="evidence" value="ECO:0007669"/>
    <property type="project" value="InterPro"/>
</dbReference>
<dbReference type="GO" id="GO:0046982">
    <property type="term" value="F:protein heterodimerization activity"/>
    <property type="evidence" value="ECO:0007669"/>
    <property type="project" value="InterPro"/>
</dbReference>
<proteinExistence type="predicted"/>
<dbReference type="PANTHER" id="PTHR46338:SF1">
    <property type="entry name" value="TRANSCRIPTION INITIATION FACTOR TFIID SUBUNIT 8"/>
    <property type="match status" value="1"/>
</dbReference>
<dbReference type="Pfam" id="PF07524">
    <property type="entry name" value="Bromo_TP"/>
    <property type="match status" value="1"/>
</dbReference>
<comment type="caution">
    <text evidence="7">The sequence shown here is derived from an EMBL/GenBank/DDBJ whole genome shotgun (WGS) entry which is preliminary data.</text>
</comment>
<evidence type="ECO:0000256" key="2">
    <source>
        <dbReference type="ARBA" id="ARBA00023015"/>
    </source>
</evidence>
<dbReference type="InterPro" id="IPR037818">
    <property type="entry name" value="TAF8"/>
</dbReference>
<keyword evidence="4" id="KW-0539">Nucleus</keyword>
<dbReference type="InterPro" id="IPR009072">
    <property type="entry name" value="Histone-fold"/>
</dbReference>
<dbReference type="Proteomes" id="UP000886653">
    <property type="component" value="Unassembled WGS sequence"/>
</dbReference>
<gene>
    <name evidence="7" type="ORF">CROQUDRAFT_716983</name>
</gene>
<accession>A0A9P6T941</accession>
<dbReference type="CDD" id="cd00076">
    <property type="entry name" value="HFD_SF"/>
    <property type="match status" value="1"/>
</dbReference>
<feature type="compositionally biased region" description="Low complexity" evidence="5">
    <location>
        <begin position="172"/>
        <end position="183"/>
    </location>
</feature>
<feature type="compositionally biased region" description="Polar residues" evidence="5">
    <location>
        <begin position="566"/>
        <end position="579"/>
    </location>
</feature>
<comment type="subcellular location">
    <subcellularLocation>
        <location evidence="1">Nucleus</location>
    </subcellularLocation>
</comment>
<protein>
    <recommendedName>
        <fullName evidence="6">Bromodomain associated domain-containing protein</fullName>
    </recommendedName>
</protein>
<keyword evidence="3" id="KW-0804">Transcription</keyword>
<evidence type="ECO:0000256" key="5">
    <source>
        <dbReference type="SAM" id="MobiDB-lite"/>
    </source>
</evidence>
<feature type="region of interest" description="Disordered" evidence="5">
    <location>
        <begin position="559"/>
        <end position="585"/>
    </location>
</feature>
<feature type="region of interest" description="Disordered" evidence="5">
    <location>
        <begin position="262"/>
        <end position="290"/>
    </location>
</feature>
<feature type="domain" description="Bromodomain associated" evidence="6">
    <location>
        <begin position="12"/>
        <end position="90"/>
    </location>
</feature>
<name>A0A9P6T941_9BASI</name>
<reference evidence="7" key="1">
    <citation type="submission" date="2013-11" db="EMBL/GenBank/DDBJ databases">
        <title>Genome sequence of the fusiform rust pathogen reveals effectors for host alternation and coevolution with pine.</title>
        <authorList>
            <consortium name="DOE Joint Genome Institute"/>
            <person name="Smith K."/>
            <person name="Pendleton A."/>
            <person name="Kubisiak T."/>
            <person name="Anderson C."/>
            <person name="Salamov A."/>
            <person name="Aerts A."/>
            <person name="Riley R."/>
            <person name="Clum A."/>
            <person name="Lindquist E."/>
            <person name="Ence D."/>
            <person name="Campbell M."/>
            <person name="Kronenberg Z."/>
            <person name="Feau N."/>
            <person name="Dhillon B."/>
            <person name="Hamelin R."/>
            <person name="Burleigh J."/>
            <person name="Smith J."/>
            <person name="Yandell M."/>
            <person name="Nelson C."/>
            <person name="Grigoriev I."/>
            <person name="Davis J."/>
        </authorList>
    </citation>
    <scope>NUCLEOTIDE SEQUENCE</scope>
    <source>
        <strain evidence="7">G11</strain>
    </source>
</reference>
<evidence type="ECO:0000256" key="4">
    <source>
        <dbReference type="ARBA" id="ARBA00023242"/>
    </source>
</evidence>
<dbReference type="SMART" id="SM00576">
    <property type="entry name" value="BTP"/>
    <property type="match status" value="1"/>
</dbReference>
<evidence type="ECO:0000256" key="3">
    <source>
        <dbReference type="ARBA" id="ARBA00023163"/>
    </source>
</evidence>
<evidence type="ECO:0000313" key="8">
    <source>
        <dbReference type="Proteomes" id="UP000886653"/>
    </source>
</evidence>
<feature type="region of interest" description="Disordered" evidence="5">
    <location>
        <begin position="163"/>
        <end position="192"/>
    </location>
</feature>
<dbReference type="EMBL" id="MU167310">
    <property type="protein sequence ID" value="KAG0143797.1"/>
    <property type="molecule type" value="Genomic_DNA"/>
</dbReference>
<dbReference type="OrthoDB" id="436852at2759"/>
<organism evidence="7 8">
    <name type="scientific">Cronartium quercuum f. sp. fusiforme G11</name>
    <dbReference type="NCBI Taxonomy" id="708437"/>
    <lineage>
        <taxon>Eukaryota</taxon>
        <taxon>Fungi</taxon>
        <taxon>Dikarya</taxon>
        <taxon>Basidiomycota</taxon>
        <taxon>Pucciniomycotina</taxon>
        <taxon>Pucciniomycetes</taxon>
        <taxon>Pucciniales</taxon>
        <taxon>Coleosporiaceae</taxon>
        <taxon>Cronartium</taxon>
    </lineage>
</organism>